<dbReference type="Proteomes" id="UP000251341">
    <property type="component" value="Unassembled WGS sequence"/>
</dbReference>
<keyword evidence="1" id="KW-0812">Transmembrane</keyword>
<dbReference type="AlphaFoldDB" id="A0A315ERB7"/>
<accession>A0A315ERB7</accession>
<dbReference type="EMBL" id="NESP01000001">
    <property type="protein sequence ID" value="PUE59791.1"/>
    <property type="molecule type" value="Genomic_DNA"/>
</dbReference>
<keyword evidence="3" id="KW-1185">Reference proteome</keyword>
<evidence type="ECO:0000313" key="3">
    <source>
        <dbReference type="Proteomes" id="UP000251341"/>
    </source>
</evidence>
<name>A0A315ERB7_9BURK</name>
<organism evidence="2 3">
    <name type="scientific">Limnohabitans curvus</name>
    <dbReference type="NCBI Taxonomy" id="323423"/>
    <lineage>
        <taxon>Bacteria</taxon>
        <taxon>Pseudomonadati</taxon>
        <taxon>Pseudomonadota</taxon>
        <taxon>Betaproteobacteria</taxon>
        <taxon>Burkholderiales</taxon>
        <taxon>Comamonadaceae</taxon>
        <taxon>Limnohabitans</taxon>
    </lineage>
</organism>
<evidence type="ECO:0000256" key="1">
    <source>
        <dbReference type="SAM" id="Phobius"/>
    </source>
</evidence>
<feature type="transmembrane region" description="Helical" evidence="1">
    <location>
        <begin position="112"/>
        <end position="135"/>
    </location>
</feature>
<evidence type="ECO:0000313" key="2">
    <source>
        <dbReference type="EMBL" id="PUE59791.1"/>
    </source>
</evidence>
<reference evidence="2 3" key="1">
    <citation type="submission" date="2017-04" db="EMBL/GenBank/DDBJ databases">
        <title>Unexpected and diverse lifestyles within the genus Limnohabitans.</title>
        <authorList>
            <person name="Kasalicky V."/>
            <person name="Mehrshad M."/>
            <person name="Andrei S.-A."/>
            <person name="Salcher M."/>
            <person name="Kratochvilova H."/>
            <person name="Simek K."/>
            <person name="Ghai R."/>
        </authorList>
    </citation>
    <scope>NUCLEOTIDE SEQUENCE [LARGE SCALE GENOMIC DNA]</scope>
    <source>
        <strain evidence="2 3">MWH-C5</strain>
    </source>
</reference>
<protein>
    <submittedName>
        <fullName evidence="2">Uncharacterized protein</fullName>
    </submittedName>
</protein>
<comment type="caution">
    <text evidence="2">The sequence shown here is derived from an EMBL/GenBank/DDBJ whole genome shotgun (WGS) entry which is preliminary data.</text>
</comment>
<keyword evidence="1" id="KW-0472">Membrane</keyword>
<sequence>MTADLIDPQAVLRLRAMCKLDHARVAHLCGLTEAQVRELEDGGTGQFASRDLKVQAALKVATTLSGTQANGMPVVNVFRSRAAGDGLGVQLPPIRVEDTLPPKPKFPDSPEFFKLLLIFVVVVFLLVAVAMPLLYTLPSPPPKLS</sequence>
<gene>
    <name evidence="2" type="ORF">B9Z44_09515</name>
</gene>
<dbReference type="RefSeq" id="WP_108402301.1">
    <property type="nucleotide sequence ID" value="NZ_NESP01000001.1"/>
</dbReference>
<proteinExistence type="predicted"/>
<keyword evidence="1" id="KW-1133">Transmembrane helix</keyword>